<reference evidence="1 2" key="1">
    <citation type="submission" date="2019-12" db="EMBL/GenBank/DDBJ databases">
        <title>The genome of Stappia indica PHM037.</title>
        <authorList>
            <person name="Kacar D."/>
            <person name="Galan B."/>
            <person name="Canedo L."/>
            <person name="Rodriguez P."/>
            <person name="de la Calle F."/>
            <person name="Garcia J.L."/>
        </authorList>
    </citation>
    <scope>NUCLEOTIDE SEQUENCE [LARGE SCALE GENOMIC DNA]</scope>
    <source>
        <strain evidence="1 2">PHM037</strain>
    </source>
</reference>
<dbReference type="Proteomes" id="UP000435648">
    <property type="component" value="Chromosome"/>
</dbReference>
<protein>
    <submittedName>
        <fullName evidence="1">Uncharacterized protein</fullName>
    </submittedName>
</protein>
<evidence type="ECO:0000313" key="2">
    <source>
        <dbReference type="Proteomes" id="UP000435648"/>
    </source>
</evidence>
<dbReference type="AlphaFoldDB" id="A0A857CDU9"/>
<organism evidence="1 2">
    <name type="scientific">Stappia indica</name>
    <dbReference type="NCBI Taxonomy" id="538381"/>
    <lineage>
        <taxon>Bacteria</taxon>
        <taxon>Pseudomonadati</taxon>
        <taxon>Pseudomonadota</taxon>
        <taxon>Alphaproteobacteria</taxon>
        <taxon>Hyphomicrobiales</taxon>
        <taxon>Stappiaceae</taxon>
        <taxon>Stappia</taxon>
    </lineage>
</organism>
<evidence type="ECO:0000313" key="1">
    <source>
        <dbReference type="EMBL" id="QGZ37027.1"/>
    </source>
</evidence>
<gene>
    <name evidence="1" type="ORF">GH266_22530</name>
</gene>
<name>A0A857CDU9_9HYPH</name>
<dbReference type="EMBL" id="CP046908">
    <property type="protein sequence ID" value="QGZ37027.1"/>
    <property type="molecule type" value="Genomic_DNA"/>
</dbReference>
<accession>A0A857CDU9</accession>
<sequence>MWDSAVSARYCKTIADWSLVPQLGHILVVAATVAAVMVPETGAARIAGKKVTDLVIAQGPQKLVVTCDAGGDDWRRNACEGLAAGLRERMPGAEVRIAGDDSNASAMRVSVEWVRSHETFVMARLSWRQGAEAAAQGPVIEFSVNDRRIEASDARPFGRTLADTFPLGG</sequence>
<dbReference type="OrthoDB" id="9909574at2"/>
<dbReference type="RefSeq" id="WP_158195845.1">
    <property type="nucleotide sequence ID" value="NZ_CP046908.1"/>
</dbReference>
<proteinExistence type="predicted"/>
<dbReference type="KEGG" id="siw:GH266_22530"/>